<reference evidence="1 2" key="1">
    <citation type="submission" date="2018-04" db="EMBL/GenBank/DDBJ databases">
        <authorList>
            <person name="Hagen T."/>
        </authorList>
    </citation>
    <scope>NUCLEOTIDE SEQUENCE [LARGE SCALE GENOMIC DNA]</scope>
    <source>
        <strain evidence="1 2">TPD7009</strain>
    </source>
</reference>
<dbReference type="GeneID" id="301043534"/>
<gene>
    <name evidence="1" type="ORF">DC430_04740</name>
</gene>
<dbReference type="InterPro" id="IPR035965">
    <property type="entry name" value="PAS-like_dom_sf"/>
</dbReference>
<proteinExistence type="predicted"/>
<accession>A0AA92C7C1</accession>
<comment type="caution">
    <text evidence="1">The sequence shown here is derived from an EMBL/GenBank/DDBJ whole genome shotgun (WGS) entry which is preliminary data.</text>
</comment>
<name>A0AA92C7C1_RHIRH</name>
<dbReference type="Proteomes" id="UP000244335">
    <property type="component" value="Unassembled WGS sequence"/>
</dbReference>
<dbReference type="EMBL" id="QDFR01000001">
    <property type="protein sequence ID" value="PVE57055.1"/>
    <property type="molecule type" value="Genomic_DNA"/>
</dbReference>
<protein>
    <submittedName>
        <fullName evidence="1">PAS domain S-box protein</fullName>
    </submittedName>
</protein>
<dbReference type="Gene3D" id="3.30.450.20">
    <property type="entry name" value="PAS domain"/>
    <property type="match status" value="1"/>
</dbReference>
<dbReference type="SUPFAM" id="SSF55785">
    <property type="entry name" value="PYP-like sensor domain (PAS domain)"/>
    <property type="match status" value="1"/>
</dbReference>
<evidence type="ECO:0000313" key="2">
    <source>
        <dbReference type="Proteomes" id="UP000244335"/>
    </source>
</evidence>
<sequence>MDCLLGRDPSEVGYHTWDIIENRLSLDRVCAAMCGVPEAEGAEGIPIEAFLMKIDLANRERVAKAIHDSLLYGNFYQEEYPVEYEPGLFRLVRVGGRLIYDRDGVPLRGIGWMVDVSPEKILGEGITRQ</sequence>
<dbReference type="RefSeq" id="WP_062598830.1">
    <property type="nucleotide sequence ID" value="NZ_QDFR01000001.1"/>
</dbReference>
<dbReference type="AlphaFoldDB" id="A0AA92C7C1"/>
<organism evidence="1 2">
    <name type="scientific">Rhizobium rhizogenes</name>
    <name type="common">Agrobacterium rhizogenes</name>
    <dbReference type="NCBI Taxonomy" id="359"/>
    <lineage>
        <taxon>Bacteria</taxon>
        <taxon>Pseudomonadati</taxon>
        <taxon>Pseudomonadota</taxon>
        <taxon>Alphaproteobacteria</taxon>
        <taxon>Hyphomicrobiales</taxon>
        <taxon>Rhizobiaceae</taxon>
        <taxon>Rhizobium/Agrobacterium group</taxon>
        <taxon>Rhizobium</taxon>
    </lineage>
</organism>
<evidence type="ECO:0000313" key="1">
    <source>
        <dbReference type="EMBL" id="PVE57055.1"/>
    </source>
</evidence>